<gene>
    <name evidence="2" type="ordered locus">BMA1372</name>
</gene>
<dbReference type="AlphaFoldDB" id="A0A0H2WDW5"/>
<protein>
    <submittedName>
        <fullName evidence="2">Uncharacterized protein</fullName>
    </submittedName>
</protein>
<organism evidence="2 3">
    <name type="scientific">Burkholderia mallei (strain ATCC 23344)</name>
    <dbReference type="NCBI Taxonomy" id="243160"/>
    <lineage>
        <taxon>Bacteria</taxon>
        <taxon>Pseudomonadati</taxon>
        <taxon>Pseudomonadota</taxon>
        <taxon>Betaproteobacteria</taxon>
        <taxon>Burkholderiales</taxon>
        <taxon>Burkholderiaceae</taxon>
        <taxon>Burkholderia</taxon>
        <taxon>pseudomallei group</taxon>
    </lineage>
</organism>
<feature type="region of interest" description="Disordered" evidence="1">
    <location>
        <begin position="93"/>
        <end position="123"/>
    </location>
</feature>
<keyword evidence="3" id="KW-1185">Reference proteome</keyword>
<accession>A0A0H2WDW5</accession>
<dbReference type="HOGENOM" id="CLU_1802471_0_0_4"/>
<name>A0A0H2WDW5_BURMA</name>
<dbReference type="EMBL" id="CP000010">
    <property type="protein sequence ID" value="AAU47607.1"/>
    <property type="molecule type" value="Genomic_DNA"/>
</dbReference>
<dbReference type="KEGG" id="bma:BMA1372"/>
<dbReference type="Proteomes" id="UP000006693">
    <property type="component" value="Chromosome 1"/>
</dbReference>
<evidence type="ECO:0000256" key="1">
    <source>
        <dbReference type="SAM" id="MobiDB-lite"/>
    </source>
</evidence>
<evidence type="ECO:0000313" key="2">
    <source>
        <dbReference type="EMBL" id="AAU47607.1"/>
    </source>
</evidence>
<sequence>MRWRADSSGRARRVRRSPGRPPLSAHGLRLRRYRAIGCRRPCATCGAGFQPFKLRASSCRIAGLRASPDRERGSRIVGGTALAACARRRARAAPTGASRLTRVAATASRVNAPPARRPATRKAFVTHARRRVARTRRAPRRAR</sequence>
<proteinExistence type="predicted"/>
<evidence type="ECO:0000313" key="3">
    <source>
        <dbReference type="Proteomes" id="UP000006693"/>
    </source>
</evidence>
<reference evidence="2 3" key="1">
    <citation type="journal article" date="2004" name="Proc. Natl. Acad. Sci. U.S.A.">
        <title>Structural flexibility in the Burkholderia mallei genome.</title>
        <authorList>
            <person name="Nierman W.C."/>
            <person name="DeShazer D."/>
            <person name="Kim H.S."/>
            <person name="Tettelin H."/>
            <person name="Nelson K.E."/>
            <person name="Feldblyum T."/>
            <person name="Ulrich R.L."/>
            <person name="Ronning C.M."/>
            <person name="Brinkac L.M."/>
            <person name="Daugherty S.C."/>
            <person name="Davidsen T.D."/>
            <person name="Deboy R.T."/>
            <person name="Dimitrov G."/>
            <person name="Dodson R.J."/>
            <person name="Durkin A.S."/>
            <person name="Gwinn M.L."/>
            <person name="Haft D.H."/>
            <person name="Khouri H."/>
            <person name="Kolonay J.F."/>
            <person name="Madupu R."/>
            <person name="Mohammoud Y."/>
            <person name="Nelson W.C."/>
            <person name="Radune D."/>
            <person name="Romero C.M."/>
            <person name="Sarria S."/>
            <person name="Selengut J."/>
            <person name="Shamblin C."/>
            <person name="Sullivan S.A."/>
            <person name="White O."/>
            <person name="Yu Y."/>
            <person name="Zafar N."/>
            <person name="Zhou L."/>
            <person name="Fraser C.M."/>
        </authorList>
    </citation>
    <scope>NUCLEOTIDE SEQUENCE [LARGE SCALE GENOMIC DNA]</scope>
    <source>
        <strain evidence="2 3">ATCC 23344</strain>
    </source>
</reference>
<feature type="region of interest" description="Disordered" evidence="1">
    <location>
        <begin position="1"/>
        <end position="25"/>
    </location>
</feature>